<comment type="caution">
    <text evidence="8">The sequence shown here is derived from an EMBL/GenBank/DDBJ whole genome shotgun (WGS) entry which is preliminary data.</text>
</comment>
<dbReference type="EMBL" id="JACHVB010000020">
    <property type="protein sequence ID" value="MBC2594110.1"/>
    <property type="molecule type" value="Genomic_DNA"/>
</dbReference>
<evidence type="ECO:0000256" key="4">
    <source>
        <dbReference type="ARBA" id="ARBA00023002"/>
    </source>
</evidence>
<keyword evidence="5 6" id="KW-0350">Heme biosynthesis</keyword>
<evidence type="ECO:0000256" key="6">
    <source>
        <dbReference type="RuleBase" id="RU364052"/>
    </source>
</evidence>
<dbReference type="Pfam" id="PF01593">
    <property type="entry name" value="Amino_oxidase"/>
    <property type="match status" value="1"/>
</dbReference>
<evidence type="ECO:0000256" key="1">
    <source>
        <dbReference type="ARBA" id="ARBA00001974"/>
    </source>
</evidence>
<evidence type="ECO:0000313" key="9">
    <source>
        <dbReference type="Proteomes" id="UP000546464"/>
    </source>
</evidence>
<dbReference type="GO" id="GO:0006783">
    <property type="term" value="P:heme biosynthetic process"/>
    <property type="evidence" value="ECO:0007669"/>
    <property type="project" value="UniProtKB-UniRule"/>
</dbReference>
<dbReference type="UniPathway" id="UPA00252"/>
<name>A0A842HCZ1_9BACT</name>
<keyword evidence="2 6" id="KW-0285">Flavoprotein</keyword>
<keyword evidence="4 6" id="KW-0560">Oxidoreductase</keyword>
<dbReference type="InterPro" id="IPR004572">
    <property type="entry name" value="Protoporphyrinogen_oxidase"/>
</dbReference>
<comment type="similarity">
    <text evidence="6">Belongs to the protoporphyrinogen/coproporphyrinogen oxidase family. Coproporphyrinogen III oxidase subfamily.</text>
</comment>
<dbReference type="AlphaFoldDB" id="A0A842HCZ1"/>
<protein>
    <recommendedName>
        <fullName evidence="6">Coproporphyrinogen III oxidase</fullName>
        <ecNumber evidence="6">1.3.3.15</ecNumber>
    </recommendedName>
</protein>
<dbReference type="SUPFAM" id="SSF54373">
    <property type="entry name" value="FAD-linked reductases, C-terminal domain"/>
    <property type="match status" value="1"/>
</dbReference>
<dbReference type="InterPro" id="IPR036188">
    <property type="entry name" value="FAD/NAD-bd_sf"/>
</dbReference>
<dbReference type="NCBIfam" id="TIGR00562">
    <property type="entry name" value="proto_IX_ox"/>
    <property type="match status" value="1"/>
</dbReference>
<comment type="function">
    <text evidence="6">Involved in coproporphyrin-dependent heme b biosynthesis. Catalyzes the oxidation of coproporphyrinogen III to coproporphyrin III.</text>
</comment>
<evidence type="ECO:0000313" key="8">
    <source>
        <dbReference type="EMBL" id="MBC2594110.1"/>
    </source>
</evidence>
<comment type="catalytic activity">
    <reaction evidence="6">
        <text>coproporphyrinogen III + 3 O2 = coproporphyrin III + 3 H2O2</text>
        <dbReference type="Rhea" id="RHEA:43436"/>
        <dbReference type="ChEBI" id="CHEBI:15379"/>
        <dbReference type="ChEBI" id="CHEBI:16240"/>
        <dbReference type="ChEBI" id="CHEBI:57309"/>
        <dbReference type="ChEBI" id="CHEBI:131725"/>
        <dbReference type="EC" id="1.3.3.15"/>
    </reaction>
</comment>
<dbReference type="EC" id="1.3.3.15" evidence="6"/>
<evidence type="ECO:0000256" key="5">
    <source>
        <dbReference type="ARBA" id="ARBA00023133"/>
    </source>
</evidence>
<gene>
    <name evidence="8" type="primary">hemG</name>
    <name evidence="8" type="ORF">H5P28_07520</name>
</gene>
<dbReference type="Gene3D" id="3.50.50.60">
    <property type="entry name" value="FAD/NAD(P)-binding domain"/>
    <property type="match status" value="1"/>
</dbReference>
<evidence type="ECO:0000256" key="3">
    <source>
        <dbReference type="ARBA" id="ARBA00022827"/>
    </source>
</evidence>
<evidence type="ECO:0000256" key="2">
    <source>
        <dbReference type="ARBA" id="ARBA00022630"/>
    </source>
</evidence>
<reference evidence="8 9" key="1">
    <citation type="submission" date="2020-07" db="EMBL/GenBank/DDBJ databases">
        <authorList>
            <person name="Feng X."/>
        </authorList>
    </citation>
    <scope>NUCLEOTIDE SEQUENCE [LARGE SCALE GENOMIC DNA]</scope>
    <source>
        <strain evidence="8 9">JCM31066</strain>
    </source>
</reference>
<dbReference type="InterPro" id="IPR050464">
    <property type="entry name" value="Zeta_carotene_desat/Oxidored"/>
</dbReference>
<comment type="pathway">
    <text evidence="6">Porphyrin-containing compound metabolism; protoheme biosynthesis.</text>
</comment>
<evidence type="ECO:0000259" key="7">
    <source>
        <dbReference type="Pfam" id="PF01593"/>
    </source>
</evidence>
<dbReference type="GO" id="GO:0004729">
    <property type="term" value="F:oxygen-dependent protoporphyrinogen oxidase activity"/>
    <property type="evidence" value="ECO:0007669"/>
    <property type="project" value="UniProtKB-UniRule"/>
</dbReference>
<dbReference type="Gene3D" id="3.90.660.20">
    <property type="entry name" value="Protoporphyrinogen oxidase, mitochondrial, domain 2"/>
    <property type="match status" value="1"/>
</dbReference>
<dbReference type="Proteomes" id="UP000546464">
    <property type="component" value="Unassembled WGS sequence"/>
</dbReference>
<keyword evidence="6" id="KW-0963">Cytoplasm</keyword>
<dbReference type="GO" id="GO:0005737">
    <property type="term" value="C:cytoplasm"/>
    <property type="evidence" value="ECO:0007669"/>
    <property type="project" value="UniProtKB-SubCell"/>
</dbReference>
<proteinExistence type="inferred from homology"/>
<accession>A0A842HCZ1</accession>
<keyword evidence="3 6" id="KW-0274">FAD</keyword>
<dbReference type="InterPro" id="IPR002937">
    <property type="entry name" value="Amino_oxidase"/>
</dbReference>
<feature type="domain" description="Amine oxidase" evidence="7">
    <location>
        <begin position="12"/>
        <end position="447"/>
    </location>
</feature>
<dbReference type="SUPFAM" id="SSF51905">
    <property type="entry name" value="FAD/NAD(P)-binding domain"/>
    <property type="match status" value="1"/>
</dbReference>
<comment type="subcellular location">
    <subcellularLocation>
        <location evidence="6">Cytoplasm</location>
    </subcellularLocation>
</comment>
<comment type="cofactor">
    <cofactor evidence="1 6">
        <name>FAD</name>
        <dbReference type="ChEBI" id="CHEBI:57692"/>
    </cofactor>
</comment>
<dbReference type="PANTHER" id="PTHR42923:SF3">
    <property type="entry name" value="PROTOPORPHYRINOGEN OXIDASE"/>
    <property type="match status" value="1"/>
</dbReference>
<dbReference type="Gene3D" id="1.10.3110.10">
    <property type="entry name" value="protoporphyrinogen ix oxidase, domain 3"/>
    <property type="match status" value="1"/>
</dbReference>
<sequence>MKSAVVIGAGVTGLAAATTLKKAGYEVVLLEKHDRTGGCIHTVHQDGYLVETGPNSMMVNNLQAAMLMGEIGLADELLLPSDLSKNRYIFKEGDMVTVPGGPMKFMKSALLSGGGKLRLLKEPFIKKPDNLAEESLANFILRRLGKEVLDFVAEPLVSGIFAGDPKRLSAKHAFPQVTELEQQHGSLLRGAIKGAKAKPPGSFKAVMATFRNGMQSLTDKLAAQLGDSLVLNATVKEISHRGRWQVSWEANGEIRTTEANTVVIAVPAYVVRDLPLPRDVLDTLFDLHEIPYPPLTSISVGYRREQIQHSLEGFGVLVPGVEERKVLGVLFPSSVYAGRAPEGHVLLTVFIGGMRQPALATLDEQEHLDLVKSELKAILGATGDPAFVHRTLWRKAIPQYNVGHGDFLAMIEKAEGDHPGLHLAGNYRSGISVGQCLANGIELAKKIASA</sequence>
<organism evidence="8 9">
    <name type="scientific">Ruficoccus amylovorans</name>
    <dbReference type="NCBI Taxonomy" id="1804625"/>
    <lineage>
        <taxon>Bacteria</taxon>
        <taxon>Pseudomonadati</taxon>
        <taxon>Verrucomicrobiota</taxon>
        <taxon>Opitutia</taxon>
        <taxon>Puniceicoccales</taxon>
        <taxon>Cerasicoccaceae</taxon>
        <taxon>Ruficoccus</taxon>
    </lineage>
</organism>
<dbReference type="PANTHER" id="PTHR42923">
    <property type="entry name" value="PROTOPORPHYRINOGEN OXIDASE"/>
    <property type="match status" value="1"/>
</dbReference>
<keyword evidence="9" id="KW-1185">Reference proteome</keyword>